<gene>
    <name evidence="1" type="ORF">ERS013201_03340</name>
</gene>
<accession>A0A655ZK73</accession>
<evidence type="ECO:0000313" key="2">
    <source>
        <dbReference type="Proteomes" id="UP000046067"/>
    </source>
</evidence>
<name>A0A655ZK73_VIBCL</name>
<dbReference type="Proteomes" id="UP000046067">
    <property type="component" value="Unassembled WGS sequence"/>
</dbReference>
<protein>
    <submittedName>
        <fullName evidence="1">Uncharacterized protein</fullName>
    </submittedName>
</protein>
<dbReference type="AlphaFoldDB" id="A0A655ZK73"/>
<organism evidence="1 2">
    <name type="scientific">Vibrio cholerae</name>
    <dbReference type="NCBI Taxonomy" id="666"/>
    <lineage>
        <taxon>Bacteria</taxon>
        <taxon>Pseudomonadati</taxon>
        <taxon>Pseudomonadota</taxon>
        <taxon>Gammaproteobacteria</taxon>
        <taxon>Vibrionales</taxon>
        <taxon>Vibrionaceae</taxon>
        <taxon>Vibrio</taxon>
    </lineage>
</organism>
<evidence type="ECO:0000313" key="1">
    <source>
        <dbReference type="EMBL" id="CSC70978.1"/>
    </source>
</evidence>
<reference evidence="1 2" key="1">
    <citation type="submission" date="2015-07" db="EMBL/GenBank/DDBJ databases">
        <authorList>
            <consortium name="Pathogen Informatics"/>
        </authorList>
    </citation>
    <scope>NUCLEOTIDE SEQUENCE [LARGE SCALE GENOMIC DNA]</scope>
    <source>
        <strain evidence="1 2">A325</strain>
    </source>
</reference>
<sequence>MVFRAVRDDLVTTFLELRHHGFGVFHHTRLILFKLRLHRFFERHRFCGNHVHQRTALAAREYCRVQLLVHLLTGI</sequence>
<dbReference type="EMBL" id="CWQJ01000028">
    <property type="protein sequence ID" value="CSC70978.1"/>
    <property type="molecule type" value="Genomic_DNA"/>
</dbReference>
<proteinExistence type="predicted"/>